<proteinExistence type="predicted"/>
<accession>A0A0W8F2L4</accession>
<name>A0A0W8F2L4_9ZZZZ</name>
<dbReference type="EMBL" id="LNQE01001583">
    <property type="protein sequence ID" value="KUG15140.1"/>
    <property type="molecule type" value="Genomic_DNA"/>
</dbReference>
<dbReference type="AlphaFoldDB" id="A0A0W8F2L4"/>
<organism evidence="1">
    <name type="scientific">hydrocarbon metagenome</name>
    <dbReference type="NCBI Taxonomy" id="938273"/>
    <lineage>
        <taxon>unclassified sequences</taxon>
        <taxon>metagenomes</taxon>
        <taxon>ecological metagenomes</taxon>
    </lineage>
</organism>
<reference evidence="1" key="1">
    <citation type="journal article" date="2015" name="Proc. Natl. Acad. Sci. U.S.A.">
        <title>Networks of energetic and metabolic interactions define dynamics in microbial communities.</title>
        <authorList>
            <person name="Embree M."/>
            <person name="Liu J.K."/>
            <person name="Al-Bassam M.M."/>
            <person name="Zengler K."/>
        </authorList>
    </citation>
    <scope>NUCLEOTIDE SEQUENCE</scope>
</reference>
<evidence type="ECO:0000313" key="1">
    <source>
        <dbReference type="EMBL" id="KUG15140.1"/>
    </source>
</evidence>
<gene>
    <name evidence="1" type="ORF">ASZ90_015212</name>
</gene>
<comment type="caution">
    <text evidence="1">The sequence shown here is derived from an EMBL/GenBank/DDBJ whole genome shotgun (WGS) entry which is preliminary data.</text>
</comment>
<sequence>MAKAIFILNHVRGFHQGYLRLNSLICVSFEPGEISDPGIAGT</sequence>
<protein>
    <submittedName>
        <fullName evidence="1">Uncharacterized protein</fullName>
    </submittedName>
</protein>